<name>A0AAV7JW98_9METZ</name>
<feature type="transmembrane region" description="Helical" evidence="9">
    <location>
        <begin position="78"/>
        <end position="103"/>
    </location>
</feature>
<keyword evidence="13" id="KW-1185">Reference proteome</keyword>
<reference evidence="12 13" key="1">
    <citation type="journal article" date="2023" name="BMC Biol.">
        <title>The compact genome of the sponge Oopsacas minuta (Hexactinellida) is lacking key metazoan core genes.</title>
        <authorList>
            <person name="Santini S."/>
            <person name="Schenkelaars Q."/>
            <person name="Jourda C."/>
            <person name="Duchesne M."/>
            <person name="Belahbib H."/>
            <person name="Rocher C."/>
            <person name="Selva M."/>
            <person name="Riesgo A."/>
            <person name="Vervoort M."/>
            <person name="Leys S.P."/>
            <person name="Kodjabachian L."/>
            <person name="Le Bivic A."/>
            <person name="Borchiellini C."/>
            <person name="Claverie J.M."/>
            <person name="Renard E."/>
        </authorList>
    </citation>
    <scope>NUCLEOTIDE SEQUENCE [LARGE SCALE GENOMIC DNA]</scope>
    <source>
        <strain evidence="12">SPO-2</strain>
    </source>
</reference>
<evidence type="ECO:0000256" key="5">
    <source>
        <dbReference type="ARBA" id="ARBA00023136"/>
    </source>
</evidence>
<keyword evidence="5 9" id="KW-0472">Membrane</keyword>
<comment type="caution">
    <text evidence="12">The sequence shown here is derived from an EMBL/GenBank/DDBJ whole genome shotgun (WGS) entry which is preliminary data.</text>
</comment>
<evidence type="ECO:0000256" key="8">
    <source>
        <dbReference type="ARBA" id="ARBA00044702"/>
    </source>
</evidence>
<feature type="domain" description="Abscisic acid G-protein coupled receptor-like" evidence="10">
    <location>
        <begin position="283"/>
        <end position="452"/>
    </location>
</feature>
<feature type="transmembrane region" description="Helical" evidence="9">
    <location>
        <begin position="291"/>
        <end position="316"/>
    </location>
</feature>
<evidence type="ECO:0000259" key="11">
    <source>
        <dbReference type="Pfam" id="PF12537"/>
    </source>
</evidence>
<dbReference type="PANTHER" id="PTHR15948">
    <property type="entry name" value="G-PROTEIN COUPLED RECEPTOR 89-RELATED"/>
    <property type="match status" value="1"/>
</dbReference>
<proteinExistence type="inferred from homology"/>
<protein>
    <submittedName>
        <fullName evidence="12">Golgi pH regulator-like</fullName>
    </submittedName>
</protein>
<feature type="domain" description="Golgi pH regulator conserved" evidence="11">
    <location>
        <begin position="148"/>
        <end position="213"/>
    </location>
</feature>
<feature type="transmembrane region" description="Helical" evidence="9">
    <location>
        <begin position="6"/>
        <end position="29"/>
    </location>
</feature>
<keyword evidence="4 9" id="KW-1133">Transmembrane helix</keyword>
<feature type="transmembrane region" description="Helical" evidence="9">
    <location>
        <begin position="348"/>
        <end position="372"/>
    </location>
</feature>
<sequence>MDDIGQLVTDCLCIFASQVVFFAIGWVFFMKQLFANYEVHNGIVQALFSITFSLSCTLFELIILDILSYVHYLSKEVYWTVSLTGITIVLIVILPMYFAYLLATMIPFISKPKHQRIISVIGWLTFMYIFWKLDQPFTNLSGDGFLLSLEQCISRIGILGVTLIGALSGFGAVNAPYTYMSYFIKPIDEKSIEAMENKLLETEKHILVKKKKLVLLDNESYQPIANRSGTGQVFGRLMGYFSGGWGSQDSRQLTTEIKSLEELARQLFLETVELHSIRERMEFSKTLKGKYFNAVGYIFSAYCCYKLIMTTINILLQRVGKKDPISRTLEIMVIYLKINVDVTFWNQFISFLMVGVIVITSIRGLLLTFSKLFSNVSSTRSSNLIVLFLAEIMGMYFVSTILLMRMNLPLKYRKSITSVFGDLQFDIYHKWFDLIFLISALISMGCLYLAHKTPVEKPQYN</sequence>
<feature type="transmembrane region" description="Helical" evidence="9">
    <location>
        <begin position="384"/>
        <end position="404"/>
    </location>
</feature>
<keyword evidence="3 9" id="KW-0812">Transmembrane</keyword>
<dbReference type="InterPro" id="IPR022535">
    <property type="entry name" value="Golgi_pH-regulator_cons_dom"/>
</dbReference>
<dbReference type="Pfam" id="PF12537">
    <property type="entry name" value="GPHR_N"/>
    <property type="match status" value="1"/>
</dbReference>
<evidence type="ECO:0000259" key="10">
    <source>
        <dbReference type="Pfam" id="PF12430"/>
    </source>
</evidence>
<evidence type="ECO:0000256" key="7">
    <source>
        <dbReference type="ARBA" id="ARBA00035085"/>
    </source>
</evidence>
<feature type="transmembrane region" description="Helical" evidence="9">
    <location>
        <begin position="115"/>
        <end position="133"/>
    </location>
</feature>
<dbReference type="GO" id="GO:0016020">
    <property type="term" value="C:membrane"/>
    <property type="evidence" value="ECO:0007669"/>
    <property type="project" value="UniProtKB-SubCell"/>
</dbReference>
<feature type="transmembrane region" description="Helical" evidence="9">
    <location>
        <begin position="153"/>
        <end position="175"/>
    </location>
</feature>
<evidence type="ECO:0000256" key="2">
    <source>
        <dbReference type="ARBA" id="ARBA00009478"/>
    </source>
</evidence>
<comment type="catalytic activity">
    <reaction evidence="6">
        <text>iodide(out) = iodide(in)</text>
        <dbReference type="Rhea" id="RHEA:66324"/>
        <dbReference type="ChEBI" id="CHEBI:16382"/>
    </reaction>
</comment>
<feature type="transmembrane region" description="Helical" evidence="9">
    <location>
        <begin position="431"/>
        <end position="450"/>
    </location>
</feature>
<gene>
    <name evidence="12" type="ORF">LOD99_4165</name>
</gene>
<comment type="subcellular location">
    <subcellularLocation>
        <location evidence="1">Membrane</location>
        <topology evidence="1">Multi-pass membrane protein</topology>
    </subcellularLocation>
</comment>
<dbReference type="PANTHER" id="PTHR15948:SF0">
    <property type="entry name" value="GOLGI PH REGULATOR A-RELATED"/>
    <property type="match status" value="1"/>
</dbReference>
<accession>A0AAV7JW98</accession>
<evidence type="ECO:0000256" key="1">
    <source>
        <dbReference type="ARBA" id="ARBA00004141"/>
    </source>
</evidence>
<dbReference type="InterPro" id="IPR025969">
    <property type="entry name" value="ABA_GPCR_dom"/>
</dbReference>
<comment type="catalytic activity">
    <reaction evidence="7">
        <text>bromide(in) = bromide(out)</text>
        <dbReference type="Rhea" id="RHEA:75383"/>
        <dbReference type="ChEBI" id="CHEBI:15858"/>
    </reaction>
</comment>
<evidence type="ECO:0000313" key="13">
    <source>
        <dbReference type="Proteomes" id="UP001165289"/>
    </source>
</evidence>
<evidence type="ECO:0000256" key="6">
    <source>
        <dbReference type="ARBA" id="ARBA00024145"/>
    </source>
</evidence>
<evidence type="ECO:0000256" key="3">
    <source>
        <dbReference type="ARBA" id="ARBA00022692"/>
    </source>
</evidence>
<dbReference type="AlphaFoldDB" id="A0AAV7JW98"/>
<comment type="similarity">
    <text evidence="2">Belongs to the Golgi pH regulator (TC 1.A.38) family.</text>
</comment>
<dbReference type="InterPro" id="IPR015672">
    <property type="entry name" value="GPHR/GTG"/>
</dbReference>
<dbReference type="Pfam" id="PF12430">
    <property type="entry name" value="ABA_GPCR"/>
    <property type="match status" value="1"/>
</dbReference>
<comment type="catalytic activity">
    <reaction evidence="8">
        <text>fluoride(in) = fluoride(out)</text>
        <dbReference type="Rhea" id="RHEA:76159"/>
        <dbReference type="ChEBI" id="CHEBI:17051"/>
    </reaction>
</comment>
<dbReference type="EMBL" id="JAKMXF010000297">
    <property type="protein sequence ID" value="KAI6652779.1"/>
    <property type="molecule type" value="Genomic_DNA"/>
</dbReference>
<evidence type="ECO:0000256" key="4">
    <source>
        <dbReference type="ARBA" id="ARBA00022989"/>
    </source>
</evidence>
<evidence type="ECO:0000256" key="9">
    <source>
        <dbReference type="SAM" id="Phobius"/>
    </source>
</evidence>
<feature type="transmembrane region" description="Helical" evidence="9">
    <location>
        <begin position="50"/>
        <end position="72"/>
    </location>
</feature>
<organism evidence="12 13">
    <name type="scientific">Oopsacas minuta</name>
    <dbReference type="NCBI Taxonomy" id="111878"/>
    <lineage>
        <taxon>Eukaryota</taxon>
        <taxon>Metazoa</taxon>
        <taxon>Porifera</taxon>
        <taxon>Hexactinellida</taxon>
        <taxon>Hexasterophora</taxon>
        <taxon>Lyssacinosida</taxon>
        <taxon>Leucopsacidae</taxon>
        <taxon>Oopsacas</taxon>
    </lineage>
</organism>
<evidence type="ECO:0000313" key="12">
    <source>
        <dbReference type="EMBL" id="KAI6652779.1"/>
    </source>
</evidence>
<dbReference type="Proteomes" id="UP001165289">
    <property type="component" value="Unassembled WGS sequence"/>
</dbReference>